<gene>
    <name evidence="4" type="ORF">HNQ99_001171</name>
</gene>
<dbReference type="GO" id="GO:0047617">
    <property type="term" value="F:fatty acyl-CoA hydrolase activity"/>
    <property type="evidence" value="ECO:0007669"/>
    <property type="project" value="TreeGrafter"/>
</dbReference>
<name>A0A840HTJ2_9SPHN</name>
<dbReference type="AlphaFoldDB" id="A0A840HTJ2"/>
<dbReference type="InterPro" id="IPR006684">
    <property type="entry name" value="YbgC/YbaW"/>
</dbReference>
<organism evidence="4 5">
    <name type="scientific">Rhizorhapis suberifaciens</name>
    <name type="common">corky root of lettuce</name>
    <dbReference type="NCBI Taxonomy" id="13656"/>
    <lineage>
        <taxon>Bacteria</taxon>
        <taxon>Pseudomonadati</taxon>
        <taxon>Pseudomonadota</taxon>
        <taxon>Alphaproteobacteria</taxon>
        <taxon>Sphingomonadales</taxon>
        <taxon>Sphingomonadaceae</taxon>
        <taxon>Rhizorhapis</taxon>
    </lineage>
</organism>
<keyword evidence="5" id="KW-1185">Reference proteome</keyword>
<evidence type="ECO:0000313" key="5">
    <source>
        <dbReference type="Proteomes" id="UP000575068"/>
    </source>
</evidence>
<comment type="similarity">
    <text evidence="1">Belongs to the 4-hydroxybenzoyl-CoA thioesterase family.</text>
</comment>
<dbReference type="Proteomes" id="UP000575068">
    <property type="component" value="Unassembled WGS sequence"/>
</dbReference>
<dbReference type="PANTHER" id="PTHR31793">
    <property type="entry name" value="4-HYDROXYBENZOYL-COA THIOESTERASE FAMILY MEMBER"/>
    <property type="match status" value="1"/>
</dbReference>
<keyword evidence="2 4" id="KW-0378">Hydrolase</keyword>
<dbReference type="RefSeq" id="WP_184474690.1">
    <property type="nucleotide sequence ID" value="NZ_JACHOV010000003.1"/>
</dbReference>
<dbReference type="EC" id="3.1.2.-" evidence="4"/>
<protein>
    <submittedName>
        <fullName evidence="4">Acyl-CoA thioester hydrolase</fullName>
        <ecNumber evidence="4">3.1.2.-</ecNumber>
    </submittedName>
</protein>
<dbReference type="Pfam" id="PF03061">
    <property type="entry name" value="4HBT"/>
    <property type="match status" value="1"/>
</dbReference>
<dbReference type="SUPFAM" id="SSF54637">
    <property type="entry name" value="Thioesterase/thiol ester dehydrase-isomerase"/>
    <property type="match status" value="1"/>
</dbReference>
<accession>A0A840HTJ2</accession>
<dbReference type="PANTHER" id="PTHR31793:SF37">
    <property type="entry name" value="ACYL-COA THIOESTER HYDROLASE YBGC"/>
    <property type="match status" value="1"/>
</dbReference>
<reference evidence="4 5" key="1">
    <citation type="submission" date="2020-08" db="EMBL/GenBank/DDBJ databases">
        <title>Genomic Encyclopedia of Type Strains, Phase IV (KMG-IV): sequencing the most valuable type-strain genomes for metagenomic binning, comparative biology and taxonomic classification.</title>
        <authorList>
            <person name="Goeker M."/>
        </authorList>
    </citation>
    <scope>NUCLEOTIDE SEQUENCE [LARGE SCALE GENOMIC DNA]</scope>
    <source>
        <strain evidence="4 5">DSM 7465</strain>
    </source>
</reference>
<evidence type="ECO:0000259" key="3">
    <source>
        <dbReference type="Pfam" id="PF03061"/>
    </source>
</evidence>
<dbReference type="EMBL" id="JACHOV010000003">
    <property type="protein sequence ID" value="MBB4640878.1"/>
    <property type="molecule type" value="Genomic_DNA"/>
</dbReference>
<dbReference type="NCBIfam" id="TIGR00051">
    <property type="entry name" value="YbgC/FadM family acyl-CoA thioesterase"/>
    <property type="match status" value="1"/>
</dbReference>
<comment type="caution">
    <text evidence="4">The sequence shown here is derived from an EMBL/GenBank/DDBJ whole genome shotgun (WGS) entry which is preliminary data.</text>
</comment>
<feature type="domain" description="Thioesterase" evidence="3">
    <location>
        <begin position="34"/>
        <end position="115"/>
    </location>
</feature>
<dbReference type="InterPro" id="IPR029069">
    <property type="entry name" value="HotDog_dom_sf"/>
</dbReference>
<dbReference type="InterPro" id="IPR050563">
    <property type="entry name" value="4-hydroxybenzoyl-CoA_TE"/>
</dbReference>
<proteinExistence type="inferred from homology"/>
<dbReference type="Gene3D" id="3.10.129.10">
    <property type="entry name" value="Hotdog Thioesterase"/>
    <property type="match status" value="1"/>
</dbReference>
<evidence type="ECO:0000256" key="2">
    <source>
        <dbReference type="ARBA" id="ARBA00022801"/>
    </source>
</evidence>
<evidence type="ECO:0000256" key="1">
    <source>
        <dbReference type="ARBA" id="ARBA00005953"/>
    </source>
</evidence>
<dbReference type="CDD" id="cd00586">
    <property type="entry name" value="4HBT"/>
    <property type="match status" value="1"/>
</dbReference>
<sequence length="155" mass="17499">MIAPAPLKPATGRFREGVHEFPVHVYFEDTDLSGMIYHANYLRYMERARSDMLRLVGIDQRQGHENGNGVYALSDLSINYKRPAKLDDDLLVVSKVVEIRAASCRIHQTVICNDQILTDGEVTAAYLSPGGRPQRQPKAWIDIFTRLQNGEDISL</sequence>
<dbReference type="PIRSF" id="PIRSF003230">
    <property type="entry name" value="YbgC"/>
    <property type="match status" value="1"/>
</dbReference>
<dbReference type="InterPro" id="IPR006683">
    <property type="entry name" value="Thioestr_dom"/>
</dbReference>
<evidence type="ECO:0000313" key="4">
    <source>
        <dbReference type="EMBL" id="MBB4640878.1"/>
    </source>
</evidence>